<accession>A0ACC0URE5</accession>
<sequence length="747" mass="83985">MCFQVSVHYVSPGCEDRKVSALGAKHAETLDFDVSDPFHEPEACRHAGRSQHTVNGCPQHGTICCRNITGYWCVKGLDQGFCKCLGNLPVHYQLPLRNGTESHRFPRQLAQFMDYSVVNGNIEKEEEEAENKLTPAEQERAKFLLSAYFRAGRAYKQYVVEVKGPNPPHPGSSAFYQPEIRALRPEARRSVVNLNTAWKVWFDFARTHIRLGRGPEATTAAIDMPWLAAWRYLPAQGQRFPADESEAPWQMVRTNDPNLMNVTGFLQHPTGPIAVDIMVKFAFPDGQDPSDADDNSNNSGSTSTSSSTSSSNGGGNDEAEENNRAIRGTSISRSAPPPPTQTQPQNNQQQQQPQRQPRRGARRSFPTLAASIALANQQRNQQQQQQQEEEEEAPTNSNPYSQSFMGAEDYSNRIAPAIEELQQQQQQPERQPLASLSPTDPRFGQQQSSSDEGYDEEYDEEYEQESDQEERQSPPASKRQRSPDDSEDNEDGQSSRPIKRQRTTESSQTDILPHQPSFRDTPEISEDLSGRNAAYTISSSFLGQSNIRQQSTENNTEDVEAALSTPAPPPPSASLVPATTQPLANPLIITRPVDGSVRRYTTAFSTNRHHSWIIVEGVLRALYQHPPPTPETLSAPSDMMTYREFVFRVYNTARTMINGGDDGTGDHDWHLRVQVVRAWAHLETEFDSETRLIWENLGQDDNAFYPYSRSMAMVNRLVRLHLNIRSSSERSESSEGSTRTYYVHPRE</sequence>
<name>A0ACC0URE5_9HYPO</name>
<keyword evidence="2" id="KW-1185">Reference proteome</keyword>
<dbReference type="Proteomes" id="UP001163324">
    <property type="component" value="Chromosome 9"/>
</dbReference>
<proteinExistence type="predicted"/>
<gene>
    <name evidence="1" type="ORF">N3K66_008875</name>
</gene>
<protein>
    <submittedName>
        <fullName evidence="1">Uncharacterized protein</fullName>
    </submittedName>
</protein>
<organism evidence="1 2">
    <name type="scientific">Trichothecium roseum</name>
    <dbReference type="NCBI Taxonomy" id="47278"/>
    <lineage>
        <taxon>Eukaryota</taxon>
        <taxon>Fungi</taxon>
        <taxon>Dikarya</taxon>
        <taxon>Ascomycota</taxon>
        <taxon>Pezizomycotina</taxon>
        <taxon>Sordariomycetes</taxon>
        <taxon>Hypocreomycetidae</taxon>
        <taxon>Hypocreales</taxon>
        <taxon>Hypocreales incertae sedis</taxon>
        <taxon>Trichothecium</taxon>
    </lineage>
</organism>
<comment type="caution">
    <text evidence="1">The sequence shown here is derived from an EMBL/GenBank/DDBJ whole genome shotgun (WGS) entry which is preliminary data.</text>
</comment>
<dbReference type="EMBL" id="CM047948">
    <property type="protein sequence ID" value="KAI9896703.1"/>
    <property type="molecule type" value="Genomic_DNA"/>
</dbReference>
<evidence type="ECO:0000313" key="1">
    <source>
        <dbReference type="EMBL" id="KAI9896703.1"/>
    </source>
</evidence>
<reference evidence="1" key="1">
    <citation type="submission" date="2022-10" db="EMBL/GenBank/DDBJ databases">
        <title>Complete Genome of Trichothecium roseum strain YXFP-22015, a Plant Pathogen Isolated from Citrus.</title>
        <authorList>
            <person name="Wang Y."/>
            <person name="Zhu L."/>
        </authorList>
    </citation>
    <scope>NUCLEOTIDE SEQUENCE</scope>
    <source>
        <strain evidence="1">YXFP-22015</strain>
    </source>
</reference>
<evidence type="ECO:0000313" key="2">
    <source>
        <dbReference type="Proteomes" id="UP001163324"/>
    </source>
</evidence>